<protein>
    <submittedName>
        <fullName evidence="2">Uncharacterized protein</fullName>
    </submittedName>
</protein>
<feature type="region of interest" description="Disordered" evidence="1">
    <location>
        <begin position="133"/>
        <end position="256"/>
    </location>
</feature>
<evidence type="ECO:0000313" key="2">
    <source>
        <dbReference type="EMBL" id="KAG2328518.1"/>
    </source>
</evidence>
<comment type="caution">
    <text evidence="2">The sequence shown here is derived from an EMBL/GenBank/DDBJ whole genome shotgun (WGS) entry which is preliminary data.</text>
</comment>
<reference evidence="2 3" key="1">
    <citation type="submission" date="2020-02" db="EMBL/GenBank/DDBJ databases">
        <authorList>
            <person name="Ma Q."/>
            <person name="Huang Y."/>
            <person name="Song X."/>
            <person name="Pei D."/>
        </authorList>
    </citation>
    <scope>NUCLEOTIDE SEQUENCE [LARGE SCALE GENOMIC DNA]</scope>
    <source>
        <strain evidence="2">Sxm20200214</strain>
        <tissue evidence="2">Leaf</tissue>
    </source>
</reference>
<dbReference type="Proteomes" id="UP000886595">
    <property type="component" value="Unassembled WGS sequence"/>
</dbReference>
<dbReference type="EMBL" id="JAAMPC010000002">
    <property type="protein sequence ID" value="KAG2328518.1"/>
    <property type="molecule type" value="Genomic_DNA"/>
</dbReference>
<feature type="region of interest" description="Disordered" evidence="1">
    <location>
        <begin position="286"/>
        <end position="319"/>
    </location>
</feature>
<evidence type="ECO:0000256" key="1">
    <source>
        <dbReference type="SAM" id="MobiDB-lite"/>
    </source>
</evidence>
<evidence type="ECO:0000313" key="3">
    <source>
        <dbReference type="Proteomes" id="UP000886595"/>
    </source>
</evidence>
<name>A0A8X7WCW1_BRACI</name>
<sequence length="319" mass="35437">MTAIMRYTPNIPNEFGDLEASRKGSPTGLLTRDRGVIRIRDGEAPPRIEETRYVPPLARSSSEPEVDNLELDNLMASKHIDDMVMNKEDEAVVDKLVEDFGGVVMDDEMMQNDDLLVDEPGFDAEKIEAISQLSPVNAERKDERRKAYQRAQENDLIARASNHVETNSDADKEKQLDDAQSLDRKGRNKNNSVGGTPNRKRHPCIPVVKGARASKKLNLPKGRPSSKLPKAQEVARATSSYPSKRDHVVSQMQSRMDTQQVHLDSFEDLLDVMAVGNPVLQRALDARRAALGMQQPPSKPSGGDSEDPTPAHDYFGTFP</sequence>
<organism evidence="2 3">
    <name type="scientific">Brassica carinata</name>
    <name type="common">Ethiopian mustard</name>
    <name type="synonym">Abyssinian cabbage</name>
    <dbReference type="NCBI Taxonomy" id="52824"/>
    <lineage>
        <taxon>Eukaryota</taxon>
        <taxon>Viridiplantae</taxon>
        <taxon>Streptophyta</taxon>
        <taxon>Embryophyta</taxon>
        <taxon>Tracheophyta</taxon>
        <taxon>Spermatophyta</taxon>
        <taxon>Magnoliopsida</taxon>
        <taxon>eudicotyledons</taxon>
        <taxon>Gunneridae</taxon>
        <taxon>Pentapetalae</taxon>
        <taxon>rosids</taxon>
        <taxon>malvids</taxon>
        <taxon>Brassicales</taxon>
        <taxon>Brassicaceae</taxon>
        <taxon>Brassiceae</taxon>
        <taxon>Brassica</taxon>
    </lineage>
</organism>
<gene>
    <name evidence="2" type="ORF">Bca52824_011246</name>
</gene>
<feature type="compositionally biased region" description="Basic and acidic residues" evidence="1">
    <location>
        <begin position="169"/>
        <end position="185"/>
    </location>
</feature>
<accession>A0A8X7WCW1</accession>
<proteinExistence type="predicted"/>
<keyword evidence="3" id="KW-1185">Reference proteome</keyword>
<dbReference type="AlphaFoldDB" id="A0A8X7WCW1"/>